<comment type="similarity">
    <text evidence="1">Belongs to the peptidase M43B family.</text>
</comment>
<evidence type="ECO:0000313" key="11">
    <source>
        <dbReference type="EMBL" id="MCH4295853.1"/>
    </source>
</evidence>
<dbReference type="GO" id="GO:0006508">
    <property type="term" value="P:proteolysis"/>
    <property type="evidence" value="ECO:0007669"/>
    <property type="project" value="UniProtKB-KW"/>
</dbReference>
<organism evidence="11 12">
    <name type="scientific">Shewanella zhuhaiensis</name>
    <dbReference type="NCBI Taxonomy" id="2919576"/>
    <lineage>
        <taxon>Bacteria</taxon>
        <taxon>Pseudomonadati</taxon>
        <taxon>Pseudomonadota</taxon>
        <taxon>Gammaproteobacteria</taxon>
        <taxon>Alteromonadales</taxon>
        <taxon>Shewanellaceae</taxon>
        <taxon>Shewanella</taxon>
    </lineage>
</organism>
<proteinExistence type="inferred from homology"/>
<accession>A0AAJ1BJC0</accession>
<keyword evidence="5" id="KW-0378">Hydrolase</keyword>
<dbReference type="InterPro" id="IPR024079">
    <property type="entry name" value="MetalloPept_cat_dom_sf"/>
</dbReference>
<evidence type="ECO:0000256" key="7">
    <source>
        <dbReference type="ARBA" id="ARBA00023049"/>
    </source>
</evidence>
<dbReference type="Gene3D" id="3.40.390.10">
    <property type="entry name" value="Collagenase (Catalytic Domain)"/>
    <property type="match status" value="1"/>
</dbReference>
<evidence type="ECO:0000256" key="5">
    <source>
        <dbReference type="ARBA" id="ARBA00022801"/>
    </source>
</evidence>
<keyword evidence="3" id="KW-0479">Metal-binding</keyword>
<keyword evidence="6" id="KW-0862">Zinc</keyword>
<feature type="domain" description="Peptidase M43 pregnancy-associated plasma-A" evidence="10">
    <location>
        <begin position="176"/>
        <end position="293"/>
    </location>
</feature>
<name>A0AAJ1BJC0_9GAMM</name>
<evidence type="ECO:0000259" key="10">
    <source>
        <dbReference type="Pfam" id="PF05572"/>
    </source>
</evidence>
<evidence type="ECO:0000313" key="12">
    <source>
        <dbReference type="Proteomes" id="UP001297581"/>
    </source>
</evidence>
<keyword evidence="4 9" id="KW-0732">Signal</keyword>
<keyword evidence="8" id="KW-1015">Disulfide bond</keyword>
<feature type="signal peptide" evidence="9">
    <location>
        <begin position="1"/>
        <end position="25"/>
    </location>
</feature>
<sequence length="303" mass="32309">MSLIAKTSTLVLALGLASVSMTGSAKNDNALEHANSNASFLRCGTKHPTAQEAELREKHFQTLRMAKGKPGGGTSYQPRPNGSVVVDVHMHVITDSSGNGSLSTGEINAQINVLNNAYASTPFTFRLVSTDYTANNSWYTATHGSTAEKDMKSALRQGDAAALNFYTNNMGGGLLGWATFPSSYASDPVNDGVVVLYSSLPGGSAAPYNEGDTGTHEVGHWLGLYHTFQGGCSGNGDYVADTPAERSPAYGCPVNRDSCSGKRYPGLDPITNFMDYTDDSCMYEFSEGQANRADELSFTYRNL</sequence>
<dbReference type="AlphaFoldDB" id="A0AAJ1BJC0"/>
<evidence type="ECO:0000256" key="3">
    <source>
        <dbReference type="ARBA" id="ARBA00022723"/>
    </source>
</evidence>
<keyword evidence="2" id="KW-0645">Protease</keyword>
<dbReference type="GO" id="GO:0046872">
    <property type="term" value="F:metal ion binding"/>
    <property type="evidence" value="ECO:0007669"/>
    <property type="project" value="UniProtKB-KW"/>
</dbReference>
<keyword evidence="12" id="KW-1185">Reference proteome</keyword>
<dbReference type="Pfam" id="PF05572">
    <property type="entry name" value="Peptidase_M43"/>
    <property type="match status" value="1"/>
</dbReference>
<evidence type="ECO:0000256" key="1">
    <source>
        <dbReference type="ARBA" id="ARBA00008721"/>
    </source>
</evidence>
<evidence type="ECO:0000256" key="9">
    <source>
        <dbReference type="SAM" id="SignalP"/>
    </source>
</evidence>
<reference evidence="11 12" key="1">
    <citation type="submission" date="2022-02" db="EMBL/GenBank/DDBJ databases">
        <title>The genome sequence of Shewanella sp. 3B26.</title>
        <authorList>
            <person name="Du J."/>
        </authorList>
    </citation>
    <scope>NUCLEOTIDE SEQUENCE [LARGE SCALE GENOMIC DNA]</scope>
    <source>
        <strain evidence="11 12">3B26</strain>
    </source>
</reference>
<evidence type="ECO:0000256" key="6">
    <source>
        <dbReference type="ARBA" id="ARBA00022833"/>
    </source>
</evidence>
<dbReference type="InterPro" id="IPR008754">
    <property type="entry name" value="Peptidase_M43"/>
</dbReference>
<dbReference type="CDD" id="cd04275">
    <property type="entry name" value="ZnMc_pappalysin_like"/>
    <property type="match status" value="1"/>
</dbReference>
<protein>
    <submittedName>
        <fullName evidence="11">Zinc metalloprotease</fullName>
    </submittedName>
</protein>
<evidence type="ECO:0000256" key="2">
    <source>
        <dbReference type="ARBA" id="ARBA00022670"/>
    </source>
</evidence>
<dbReference type="PANTHER" id="PTHR47466:SF1">
    <property type="entry name" value="METALLOPROTEASE MEP1 (AFU_ORTHOLOGUE AFUA_1G07730)-RELATED"/>
    <property type="match status" value="1"/>
</dbReference>
<dbReference type="PANTHER" id="PTHR47466">
    <property type="match status" value="1"/>
</dbReference>
<dbReference type="SUPFAM" id="SSF55486">
    <property type="entry name" value="Metalloproteases ('zincins'), catalytic domain"/>
    <property type="match status" value="1"/>
</dbReference>
<dbReference type="RefSeq" id="WP_240591973.1">
    <property type="nucleotide sequence ID" value="NZ_JAKUDL010000006.1"/>
</dbReference>
<evidence type="ECO:0000256" key="4">
    <source>
        <dbReference type="ARBA" id="ARBA00022729"/>
    </source>
</evidence>
<dbReference type="EMBL" id="JAKUDL010000006">
    <property type="protein sequence ID" value="MCH4295853.1"/>
    <property type="molecule type" value="Genomic_DNA"/>
</dbReference>
<keyword evidence="7 11" id="KW-0482">Metalloprotease</keyword>
<comment type="caution">
    <text evidence="11">The sequence shown here is derived from an EMBL/GenBank/DDBJ whole genome shotgun (WGS) entry which is preliminary data.</text>
</comment>
<feature type="chain" id="PRO_5042502484" evidence="9">
    <location>
        <begin position="26"/>
        <end position="303"/>
    </location>
</feature>
<gene>
    <name evidence="11" type="ORF">MJ923_16225</name>
</gene>
<evidence type="ECO:0000256" key="8">
    <source>
        <dbReference type="ARBA" id="ARBA00023157"/>
    </source>
</evidence>
<dbReference type="GO" id="GO:0008237">
    <property type="term" value="F:metallopeptidase activity"/>
    <property type="evidence" value="ECO:0007669"/>
    <property type="project" value="UniProtKB-KW"/>
</dbReference>
<dbReference type="Proteomes" id="UP001297581">
    <property type="component" value="Unassembled WGS sequence"/>
</dbReference>